<protein>
    <recommendedName>
        <fullName evidence="4">Nucleotidyltransferase</fullName>
    </recommendedName>
</protein>
<feature type="transmembrane region" description="Helical" evidence="1">
    <location>
        <begin position="20"/>
        <end position="42"/>
    </location>
</feature>
<evidence type="ECO:0000313" key="2">
    <source>
        <dbReference type="EMBL" id="SER12674.1"/>
    </source>
</evidence>
<proteinExistence type="predicted"/>
<dbReference type="AlphaFoldDB" id="A0A1H9LMN0"/>
<keyword evidence="1" id="KW-0472">Membrane</keyword>
<dbReference type="Proteomes" id="UP000183658">
    <property type="component" value="Unassembled WGS sequence"/>
</dbReference>
<evidence type="ECO:0000313" key="3">
    <source>
        <dbReference type="Proteomes" id="UP000183658"/>
    </source>
</evidence>
<dbReference type="EMBL" id="FOFZ01000007">
    <property type="protein sequence ID" value="SER12674.1"/>
    <property type="molecule type" value="Genomic_DNA"/>
</dbReference>
<evidence type="ECO:0008006" key="4">
    <source>
        <dbReference type="Google" id="ProtNLM"/>
    </source>
</evidence>
<reference evidence="3" key="1">
    <citation type="submission" date="2016-10" db="EMBL/GenBank/DDBJ databases">
        <authorList>
            <person name="Varghese N."/>
            <person name="Submissions S."/>
        </authorList>
    </citation>
    <scope>NUCLEOTIDE SEQUENCE [LARGE SCALE GENOMIC DNA]</scope>
    <source>
        <strain evidence="3">DSM 15719</strain>
    </source>
</reference>
<organism evidence="2 3">
    <name type="scientific">Flavobacterium frigoris</name>
    <dbReference type="NCBI Taxonomy" id="229204"/>
    <lineage>
        <taxon>Bacteria</taxon>
        <taxon>Pseudomonadati</taxon>
        <taxon>Bacteroidota</taxon>
        <taxon>Flavobacteriia</taxon>
        <taxon>Flavobacteriales</taxon>
        <taxon>Flavobacteriaceae</taxon>
        <taxon>Flavobacterium</taxon>
    </lineage>
</organism>
<sequence>MLDDIASSEVLSTKLISSSLYAVYRNFTYIVAVAIFIFEGLFDQGRKEVDDKIYNQKSGRLPWYRTMALAFQFGFDLVPDKDYYNNGNATTEEIEASKIIKYAAVVESDTESRIIIKIAAEVDGVLSDFTDPTQVEAIEAYFKEIKWPGLITIINYKADQLYLNIQIKRNAQLIDNNGLSIADANYPVNEAIAEFMKELPFNGELRLSALVDKLQLITGVIDVTLLSAQSAWINPAINGYDTPQNIFISKVAVSGYFKVVNYSGIAYVV</sequence>
<evidence type="ECO:0000256" key="1">
    <source>
        <dbReference type="SAM" id="Phobius"/>
    </source>
</evidence>
<accession>A0A1H9LMN0</accession>
<gene>
    <name evidence="2" type="ORF">SAMN05444355_10776</name>
</gene>
<keyword evidence="1" id="KW-0812">Transmembrane</keyword>
<keyword evidence="1" id="KW-1133">Transmembrane helix</keyword>
<name>A0A1H9LMN0_FLAFI</name>
<keyword evidence="3" id="KW-1185">Reference proteome</keyword>